<dbReference type="SUPFAM" id="SSF49785">
    <property type="entry name" value="Galactose-binding domain-like"/>
    <property type="match status" value="1"/>
</dbReference>
<reference evidence="3 4" key="1">
    <citation type="submission" date="2016-08" db="EMBL/GenBank/DDBJ databases">
        <authorList>
            <person name="Seilhamer J.J."/>
        </authorList>
    </citation>
    <scope>NUCLEOTIDE SEQUENCE [LARGE SCALE GENOMIC DNA]</scope>
    <source>
        <strain evidence="3">ING2-E5A</strain>
    </source>
</reference>
<dbReference type="NCBIfam" id="NF045579">
    <property type="entry name" value="rhamnoside_JR"/>
    <property type="match status" value="1"/>
</dbReference>
<evidence type="ECO:0008006" key="5">
    <source>
        <dbReference type="Google" id="ProtNLM"/>
    </source>
</evidence>
<evidence type="ECO:0000256" key="1">
    <source>
        <dbReference type="ARBA" id="ARBA00022729"/>
    </source>
</evidence>
<dbReference type="KEGG" id="pmuc:ING2E5A_3054"/>
<dbReference type="PANTHER" id="PTHR43817:SF1">
    <property type="entry name" value="HYDROLASE, FAMILY 43, PUTATIVE (AFU_ORTHOLOGUE AFUA_3G01660)-RELATED"/>
    <property type="match status" value="1"/>
</dbReference>
<dbReference type="PANTHER" id="PTHR43817">
    <property type="entry name" value="GLYCOSYL HYDROLASE"/>
    <property type="match status" value="1"/>
</dbReference>
<evidence type="ECO:0000313" key="3">
    <source>
        <dbReference type="EMBL" id="SCM59845.1"/>
    </source>
</evidence>
<gene>
    <name evidence="3" type="ORF">ING2E5A_3054</name>
</gene>
<dbReference type="STRING" id="1642646.ING2E5A_3054"/>
<organism evidence="3 4">
    <name type="scientific">Petrimonas mucosa</name>
    <dbReference type="NCBI Taxonomy" id="1642646"/>
    <lineage>
        <taxon>Bacteria</taxon>
        <taxon>Pseudomonadati</taxon>
        <taxon>Bacteroidota</taxon>
        <taxon>Bacteroidia</taxon>
        <taxon>Bacteroidales</taxon>
        <taxon>Dysgonomonadaceae</taxon>
        <taxon>Petrimonas</taxon>
    </lineage>
</organism>
<name>A0A1G4GBH2_9BACT</name>
<dbReference type="AlphaFoldDB" id="A0A1G4GBH2"/>
<keyword evidence="4" id="KW-1185">Reference proteome</keyword>
<dbReference type="Gene3D" id="2.60.120.260">
    <property type="entry name" value="Galactose-binding domain-like"/>
    <property type="match status" value="1"/>
</dbReference>
<keyword evidence="2" id="KW-0378">Hydrolase</keyword>
<dbReference type="RefSeq" id="WP_071138060.1">
    <property type="nucleotide sequence ID" value="NZ_DUQN01000127.1"/>
</dbReference>
<evidence type="ECO:0000313" key="4">
    <source>
        <dbReference type="Proteomes" id="UP000178485"/>
    </source>
</evidence>
<accession>A0A1G4GBH2</accession>
<dbReference type="InterPro" id="IPR008979">
    <property type="entry name" value="Galactose-bd-like_sf"/>
</dbReference>
<dbReference type="PROSITE" id="PS51257">
    <property type="entry name" value="PROKAR_LIPOPROTEIN"/>
    <property type="match status" value="1"/>
</dbReference>
<sequence>MKTYVVRRTTIVLAIFPLLFSLVVASCNRTGSSRDVTEAEFRNPGREHYPETWYHFIGGNVSKAGITADLEAIAAAGISGIQFFHGQFGGAWPGVDPQIGALSEDWDELVQWTAEECKRLNLRFTMQNCPGWSYAGGPWIEPENSMRHLVFSRTDLTGGATTDTILSNPRGSEEPWRDYRDLFVIAFPTPEGDTGERLIPSTVTANRSDLAWRDCLVDQKPLILAPSAEEPATIDITFPQQVTLRTVEFPPIDSYSHAWVYEPGVKVTLYANLPGGERREVAFIDMPPANWQDDMPVSIACEEVRSDSYRIEIANLHEMTLRYINFYSAARQQNWESEAAWTLRRIVREPYPRQDSRAWVDPATVRDITDRMDANGKLIWDVPAGEWTILRIGHVNTGQKNGPAPAEATGWEATKLHPDGIRTNFNGYIGRLIRDDGVLNGGLLQGVLLDSWECKRQTWTPGLDELFGQKWSYPLHPMLPALFGYVLENPENTARFLRDWRVTLNDLLVENFFGEMKRLANEHGLTVSFETASGDVFPGDILEYYKHADIPMCEFWQPRSDSFVGSIEFKPVKPAVSAARGYGKKRVAAEAFTSFELTWNEHPRFLKDFADDHFARGVTHLVFHTYTHNPRTDFLPPGSSFGTGIGTPFLRLQTWWQHMPGFTDYLARCNYMLEAGRPVSDVLMYLGDEQNHKPLQNLPFPEGYSYDYCNPDILLNRLSVRDGQLVTPEGISYRLLWLYDCKRMLPETLEKIASLVEAGAIVAGDPPAGLATLSGGDVARRRFDMAVRKLWGDGSQEQLTLGKGRVYSTSDIARVLETEEILPDLAARSPKLRWLHRQTGQSDIYFLSMPPEEGYSGVVAFRVSGNVEMWDPMTGEIFALPSRTLGGYTEVEVDIPAGNSCFLRISREKSVKPVKQPVSIPVAHLGQAAWKIHFPEGWGVEQSPVTIDRLQPWKELPLTDEGKAFSGTAAYETTFRLDRIEESSAYFLDLGRVEMIARVTVNGRDAGRRWSSPYLLEITGYLQEGENSLRVEVTSTWFNRLVYDAGLPEAERKTWTIEGPRPDLPLKEYGLLGPVTIVRTGQPQ</sequence>
<dbReference type="EMBL" id="LT608328">
    <property type="protein sequence ID" value="SCM59845.1"/>
    <property type="molecule type" value="Genomic_DNA"/>
</dbReference>
<dbReference type="Pfam" id="PF17132">
    <property type="entry name" value="Glyco_hydro_106"/>
    <property type="match status" value="1"/>
</dbReference>
<dbReference type="Proteomes" id="UP000178485">
    <property type="component" value="Chromosome i"/>
</dbReference>
<evidence type="ECO:0000256" key="2">
    <source>
        <dbReference type="ARBA" id="ARBA00022801"/>
    </source>
</evidence>
<protein>
    <recommendedName>
        <fullName evidence="5">Glycosyl hydrolases family 2 sugar binding domain-containing protein</fullName>
    </recommendedName>
</protein>
<dbReference type="CDD" id="cd03143">
    <property type="entry name" value="A4_beta-galactosidase_middle_domain"/>
    <property type="match status" value="1"/>
</dbReference>
<proteinExistence type="predicted"/>
<keyword evidence="1" id="KW-0732">Signal</keyword>
<dbReference type="GO" id="GO:0004553">
    <property type="term" value="F:hydrolase activity, hydrolyzing O-glycosyl compounds"/>
    <property type="evidence" value="ECO:0007669"/>
    <property type="project" value="UniProtKB-ARBA"/>
</dbReference>